<keyword evidence="3" id="KW-1185">Reference proteome</keyword>
<dbReference type="InterPro" id="IPR027079">
    <property type="entry name" value="Tfb1/GTF2H1"/>
</dbReference>
<dbReference type="Pfam" id="PF03909">
    <property type="entry name" value="BSD"/>
    <property type="match status" value="1"/>
</dbReference>
<dbReference type="PANTHER" id="PTHR12856">
    <property type="entry name" value="TRANSCRIPTION INITIATION FACTOR IIH-RELATED"/>
    <property type="match status" value="1"/>
</dbReference>
<gene>
    <name evidence="2" type="ORF">C2E20_4158</name>
</gene>
<dbReference type="PROSITE" id="PS50858">
    <property type="entry name" value="BSD"/>
    <property type="match status" value="1"/>
</dbReference>
<dbReference type="GO" id="GO:0006289">
    <property type="term" value="P:nucleotide-excision repair"/>
    <property type="evidence" value="ECO:0007669"/>
    <property type="project" value="InterPro"/>
</dbReference>
<dbReference type="AlphaFoldDB" id="A0A2P6VEB6"/>
<comment type="caution">
    <text evidence="2">The sequence shown here is derived from an EMBL/GenBank/DDBJ whole genome shotgun (WGS) entry which is preliminary data.</text>
</comment>
<dbReference type="Gene3D" id="1.10.3970.10">
    <property type="entry name" value="BSD domain"/>
    <property type="match status" value="1"/>
</dbReference>
<organism evidence="2 3">
    <name type="scientific">Micractinium conductrix</name>
    <dbReference type="NCBI Taxonomy" id="554055"/>
    <lineage>
        <taxon>Eukaryota</taxon>
        <taxon>Viridiplantae</taxon>
        <taxon>Chlorophyta</taxon>
        <taxon>core chlorophytes</taxon>
        <taxon>Trebouxiophyceae</taxon>
        <taxon>Chlorellales</taxon>
        <taxon>Chlorellaceae</taxon>
        <taxon>Chlorella clade</taxon>
        <taxon>Micractinium</taxon>
    </lineage>
</organism>
<evidence type="ECO:0000313" key="2">
    <source>
        <dbReference type="EMBL" id="PSC72434.1"/>
    </source>
</evidence>
<evidence type="ECO:0000313" key="3">
    <source>
        <dbReference type="Proteomes" id="UP000239649"/>
    </source>
</evidence>
<reference evidence="2 3" key="1">
    <citation type="journal article" date="2018" name="Plant J.">
        <title>Genome sequences of Chlorella sorokiniana UTEX 1602 and Micractinium conductrix SAG 241.80: implications to maltose excretion by a green alga.</title>
        <authorList>
            <person name="Arriola M.B."/>
            <person name="Velmurugan N."/>
            <person name="Zhang Y."/>
            <person name="Plunkett M.H."/>
            <person name="Hondzo H."/>
            <person name="Barney B.M."/>
        </authorList>
    </citation>
    <scope>NUCLEOTIDE SEQUENCE [LARGE SCALE GENOMIC DNA]</scope>
    <source>
        <strain evidence="2 3">SAG 241.80</strain>
    </source>
</reference>
<dbReference type="OrthoDB" id="360521at2759"/>
<sequence length="637" mass="67329">MAESSDPVLFTRRAQRGTGAAAVDGVCMVSRSRVRWQPNDPSKGQPATLDVAAITRTQQAPGKPFIKLDAASGALVLGFESVADRDEAVDLLKQLKPPAAAPQQASGAASAAPGSGGIGAPPGVLLPTAKQRAALFQADPDLKQLHQSLVEAGILGEAEFWGARQELVRGGGGGGARLRQRAGLPSAMLADVKPSADGQTEKVHFQLTPQIIQQIFTERPEVHRAYLAHVPHTLDEKAFWTRYFKQQYKKMARRRRQGLPVDGRHDDDDDDELFLPFKKQLQEQERERAQAAMSRVDPTVNMAADAGEHFSAAAYGSLHDGTRDPQAALRASHVDSIARDINRHAAVVLRGAPEGLAGLEAAPSGADAGADNTPQHANTGKIAAALAAQQKAAAKAAAAGGGSSGDEALSADRMEEWQQRAASALDDLRLDDPESRYLPLNIQDPRAYFDAAAAAGMAGSGEAGGGAGGRTAAAADLRRALAAVRPAALPSPPCDPQLAGAVLLELSQDQDASLVEEFGPVAASALQYPPQDRARGLPPVLLEHLRGEALKTNELLRHFWGCVPLTSAARAARAAKLGRALQEQRKLLQGHLQHPMGEGSSHQVHVAMMLRPLVAAVDAALARHGTEQQQRRKQAPP</sequence>
<protein>
    <submittedName>
        <fullName evidence="2">RNA polymerase II transcription factor B subunit 1-1</fullName>
    </submittedName>
</protein>
<dbReference type="EMBL" id="LHPF02000010">
    <property type="protein sequence ID" value="PSC72434.1"/>
    <property type="molecule type" value="Genomic_DNA"/>
</dbReference>
<dbReference type="SMART" id="SM00751">
    <property type="entry name" value="BSD"/>
    <property type="match status" value="1"/>
</dbReference>
<dbReference type="GO" id="GO:0000439">
    <property type="term" value="C:transcription factor TFIIH core complex"/>
    <property type="evidence" value="ECO:0007669"/>
    <property type="project" value="InterPro"/>
</dbReference>
<evidence type="ECO:0000259" key="1">
    <source>
        <dbReference type="PROSITE" id="PS50858"/>
    </source>
</evidence>
<dbReference type="Gene3D" id="6.10.140.1200">
    <property type="match status" value="1"/>
</dbReference>
<dbReference type="Proteomes" id="UP000239649">
    <property type="component" value="Unassembled WGS sequence"/>
</dbReference>
<accession>A0A2P6VEB6</accession>
<name>A0A2P6VEB6_9CHLO</name>
<dbReference type="GO" id="GO:0006351">
    <property type="term" value="P:DNA-templated transcription"/>
    <property type="evidence" value="ECO:0007669"/>
    <property type="project" value="InterPro"/>
</dbReference>
<dbReference type="InterPro" id="IPR035925">
    <property type="entry name" value="BSD_dom_sf"/>
</dbReference>
<feature type="domain" description="BSD" evidence="1">
    <location>
        <begin position="199"/>
        <end position="251"/>
    </location>
</feature>
<proteinExistence type="predicted"/>
<dbReference type="SUPFAM" id="SSF140383">
    <property type="entry name" value="BSD domain-like"/>
    <property type="match status" value="2"/>
</dbReference>
<dbReference type="STRING" id="554055.A0A2P6VEB6"/>
<dbReference type="InterPro" id="IPR005607">
    <property type="entry name" value="BSD_dom"/>
</dbReference>